<dbReference type="PROSITE" id="PS51375">
    <property type="entry name" value="PPR"/>
    <property type="match status" value="2"/>
</dbReference>
<accession>A0A1E5UP43</accession>
<evidence type="ECO:0000313" key="7">
    <source>
        <dbReference type="Proteomes" id="UP000095767"/>
    </source>
</evidence>
<dbReference type="Pfam" id="PF13041">
    <property type="entry name" value="PPR_2"/>
    <property type="match status" value="1"/>
</dbReference>
<evidence type="ECO:0000256" key="2">
    <source>
        <dbReference type="ARBA" id="ARBA00022737"/>
    </source>
</evidence>
<evidence type="ECO:0000256" key="3">
    <source>
        <dbReference type="ARBA" id="ARBA00022946"/>
    </source>
</evidence>
<reference evidence="6 7" key="1">
    <citation type="submission" date="2016-09" db="EMBL/GenBank/DDBJ databases">
        <title>The draft genome of Dichanthelium oligosanthes: A C3 panicoid grass species.</title>
        <authorList>
            <person name="Studer A.J."/>
            <person name="Schnable J.C."/>
            <person name="Brutnell T.P."/>
        </authorList>
    </citation>
    <scope>NUCLEOTIDE SEQUENCE [LARGE SCALE GENOMIC DNA]</scope>
    <source>
        <strain evidence="7">cv. Kellogg 1175</strain>
        <tissue evidence="6">Leaf</tissue>
    </source>
</reference>
<protein>
    <recommendedName>
        <fullName evidence="8">Pentatricopeptide repeat-containing protein</fullName>
    </recommendedName>
</protein>
<dbReference type="OrthoDB" id="185373at2759"/>
<feature type="repeat" description="PPR" evidence="4">
    <location>
        <begin position="54"/>
        <end position="88"/>
    </location>
</feature>
<proteinExistence type="inferred from homology"/>
<dbReference type="InterPro" id="IPR011990">
    <property type="entry name" value="TPR-like_helical_dom_sf"/>
</dbReference>
<evidence type="ECO:0000256" key="5">
    <source>
        <dbReference type="SAM" id="SignalP"/>
    </source>
</evidence>
<evidence type="ECO:0000256" key="4">
    <source>
        <dbReference type="PROSITE-ProRule" id="PRU00708"/>
    </source>
</evidence>
<feature type="repeat" description="PPR" evidence="4">
    <location>
        <begin position="89"/>
        <end position="123"/>
    </location>
</feature>
<keyword evidence="5" id="KW-0732">Signal</keyword>
<dbReference type="PANTHER" id="PTHR47447:SF17">
    <property type="entry name" value="OS12G0638900 PROTEIN"/>
    <property type="match status" value="1"/>
</dbReference>
<dbReference type="PANTHER" id="PTHR47447">
    <property type="entry name" value="OS03G0856100 PROTEIN"/>
    <property type="match status" value="1"/>
</dbReference>
<dbReference type="Proteomes" id="UP000095767">
    <property type="component" value="Unassembled WGS sequence"/>
</dbReference>
<keyword evidence="3" id="KW-0809">Transit peptide</keyword>
<dbReference type="EMBL" id="LWDX02069323">
    <property type="protein sequence ID" value="OEL14652.1"/>
    <property type="molecule type" value="Genomic_DNA"/>
</dbReference>
<dbReference type="InterPro" id="IPR002885">
    <property type="entry name" value="PPR_rpt"/>
</dbReference>
<dbReference type="Gene3D" id="1.25.40.10">
    <property type="entry name" value="Tetratricopeptide repeat domain"/>
    <property type="match status" value="1"/>
</dbReference>
<feature type="chain" id="PRO_5009187200" description="Pentatricopeptide repeat-containing protein" evidence="5">
    <location>
        <begin position="24"/>
        <end position="194"/>
    </location>
</feature>
<keyword evidence="2" id="KW-0677">Repeat</keyword>
<dbReference type="STRING" id="888268.A0A1E5UP43"/>
<evidence type="ECO:0008006" key="8">
    <source>
        <dbReference type="Google" id="ProtNLM"/>
    </source>
</evidence>
<dbReference type="NCBIfam" id="TIGR00756">
    <property type="entry name" value="PPR"/>
    <property type="match status" value="1"/>
</dbReference>
<comment type="similarity">
    <text evidence="1">Belongs to the PPR family. P subfamily.</text>
</comment>
<evidence type="ECO:0000313" key="6">
    <source>
        <dbReference type="EMBL" id="OEL14652.1"/>
    </source>
</evidence>
<dbReference type="AlphaFoldDB" id="A0A1E5UP43"/>
<feature type="signal peptide" evidence="5">
    <location>
        <begin position="1"/>
        <end position="23"/>
    </location>
</feature>
<keyword evidence="7" id="KW-1185">Reference proteome</keyword>
<sequence length="194" mass="21459">MMKWRLLSLPRHRVLCSAALVSAADVAGEIAALLAARDFGASVKRAKEFLRSDVPDLYRTVATALWRAGRGADAVEVLGEMADMGVEPNRSTYNLMLEGCLKTGDRKAAFELRSRMKRKGMKVPDKLRRMLEITVKAGLRQGNEVIEICLMADDVDAAVRRVQLMCHDGTAGPNSYTMVIRVLWEARRLGAAKL</sequence>
<evidence type="ECO:0000256" key="1">
    <source>
        <dbReference type="ARBA" id="ARBA00007626"/>
    </source>
</evidence>
<comment type="caution">
    <text evidence="6">The sequence shown here is derived from an EMBL/GenBank/DDBJ whole genome shotgun (WGS) entry which is preliminary data.</text>
</comment>
<organism evidence="6 7">
    <name type="scientific">Dichanthelium oligosanthes</name>
    <dbReference type="NCBI Taxonomy" id="888268"/>
    <lineage>
        <taxon>Eukaryota</taxon>
        <taxon>Viridiplantae</taxon>
        <taxon>Streptophyta</taxon>
        <taxon>Embryophyta</taxon>
        <taxon>Tracheophyta</taxon>
        <taxon>Spermatophyta</taxon>
        <taxon>Magnoliopsida</taxon>
        <taxon>Liliopsida</taxon>
        <taxon>Poales</taxon>
        <taxon>Poaceae</taxon>
        <taxon>PACMAD clade</taxon>
        <taxon>Panicoideae</taxon>
        <taxon>Panicodae</taxon>
        <taxon>Paniceae</taxon>
        <taxon>Dichantheliinae</taxon>
        <taxon>Dichanthelium</taxon>
    </lineage>
</organism>
<name>A0A1E5UP43_9POAL</name>
<gene>
    <name evidence="6" type="ORF">BAE44_0024328</name>
</gene>